<evidence type="ECO:0000313" key="3">
    <source>
        <dbReference type="Proteomes" id="UP000236319"/>
    </source>
</evidence>
<reference evidence="2 3" key="1">
    <citation type="journal article" date="2017" name="BMC Genomics">
        <title>Whole-genome assembly of Babesia ovata and comparative genomics between closely related pathogens.</title>
        <authorList>
            <person name="Yamagishi J."/>
            <person name="Asada M."/>
            <person name="Hakimi H."/>
            <person name="Tanaka T.Q."/>
            <person name="Sugimoto C."/>
            <person name="Kawazu S."/>
        </authorList>
    </citation>
    <scope>NUCLEOTIDE SEQUENCE [LARGE SCALE GENOMIC DNA]</scope>
    <source>
        <strain evidence="2 3">Miyake</strain>
    </source>
</reference>
<evidence type="ECO:0000256" key="1">
    <source>
        <dbReference type="SAM" id="MobiDB-lite"/>
    </source>
</evidence>
<comment type="caution">
    <text evidence="2">The sequence shown here is derived from an EMBL/GenBank/DDBJ whole genome shotgun (WGS) entry which is preliminary data.</text>
</comment>
<feature type="compositionally biased region" description="Polar residues" evidence="1">
    <location>
        <begin position="31"/>
        <end position="40"/>
    </location>
</feature>
<accession>A0A2H6KGK3</accession>
<dbReference type="GeneID" id="39875881"/>
<organism evidence="2 3">
    <name type="scientific">Babesia ovata</name>
    <dbReference type="NCBI Taxonomy" id="189622"/>
    <lineage>
        <taxon>Eukaryota</taxon>
        <taxon>Sar</taxon>
        <taxon>Alveolata</taxon>
        <taxon>Apicomplexa</taxon>
        <taxon>Aconoidasida</taxon>
        <taxon>Piroplasmida</taxon>
        <taxon>Babesiidae</taxon>
        <taxon>Babesia</taxon>
    </lineage>
</organism>
<keyword evidence="3" id="KW-1185">Reference proteome</keyword>
<dbReference type="RefSeq" id="XP_028868354.1">
    <property type="nucleotide sequence ID" value="XM_029012521.1"/>
</dbReference>
<dbReference type="AlphaFoldDB" id="A0A2H6KGK3"/>
<proteinExistence type="predicted"/>
<dbReference type="EMBL" id="BDSA01000004">
    <property type="protein sequence ID" value="GBE62111.1"/>
    <property type="molecule type" value="Genomic_DNA"/>
</dbReference>
<gene>
    <name evidence="2" type="ORF">BOVATA_036040</name>
</gene>
<dbReference type="Proteomes" id="UP000236319">
    <property type="component" value="Unassembled WGS sequence"/>
</dbReference>
<feature type="region of interest" description="Disordered" evidence="1">
    <location>
        <begin position="1"/>
        <end position="108"/>
    </location>
</feature>
<protein>
    <submittedName>
        <fullName evidence="2">Uncharacterized protein</fullName>
    </submittedName>
</protein>
<feature type="compositionally biased region" description="Gly residues" evidence="1">
    <location>
        <begin position="71"/>
        <end position="86"/>
    </location>
</feature>
<name>A0A2H6KGK3_9APIC</name>
<sequence>MSNSDMPSILSRLRPNTILEGGSADGAEPTGGTSIRSGPSGNLAGGRSGMGGGGPRRDRLTGGTERPNLGSSGGILNTGGTSGMGGPPRSLRGCFIFDVPGGTARSST</sequence>
<evidence type="ECO:0000313" key="2">
    <source>
        <dbReference type="EMBL" id="GBE62111.1"/>
    </source>
</evidence>
<dbReference type="VEuPathDB" id="PiroplasmaDB:BOVATA_036040"/>
<feature type="compositionally biased region" description="Gly residues" evidence="1">
    <location>
        <begin position="43"/>
        <end position="54"/>
    </location>
</feature>